<dbReference type="FunFam" id="1.25.40.10:FF:000158">
    <property type="entry name" value="pentatricopeptide repeat-containing protein At2g33680"/>
    <property type="match status" value="1"/>
</dbReference>
<reference evidence="3" key="2">
    <citation type="submission" date="2019-07" db="EMBL/GenBank/DDBJ databases">
        <authorList>
            <person name="Yang Y."/>
            <person name="Bocs S."/>
            <person name="Baudouin L."/>
        </authorList>
    </citation>
    <scope>NUCLEOTIDE SEQUENCE</scope>
    <source>
        <tissue evidence="3">Spear leaf of Hainan Tall coconut</tissue>
    </source>
</reference>
<reference evidence="3" key="1">
    <citation type="journal article" date="2017" name="Gigascience">
        <title>The genome draft of coconut (Cocos nucifera).</title>
        <authorList>
            <person name="Xiao Y."/>
            <person name="Xu P."/>
            <person name="Fan H."/>
            <person name="Baudouin L."/>
            <person name="Xia W."/>
            <person name="Bocs S."/>
            <person name="Xu J."/>
            <person name="Li Q."/>
            <person name="Guo A."/>
            <person name="Zhou L."/>
            <person name="Li J."/>
            <person name="Wu Y."/>
            <person name="Ma Z."/>
            <person name="Armero A."/>
            <person name="Issali A.E."/>
            <person name="Liu N."/>
            <person name="Peng M."/>
            <person name="Yang Y."/>
        </authorList>
    </citation>
    <scope>NUCLEOTIDE SEQUENCE</scope>
    <source>
        <tissue evidence="3">Spear leaf of Hainan Tall coconut</tissue>
    </source>
</reference>
<dbReference type="Pfam" id="PF20431">
    <property type="entry name" value="E_motif"/>
    <property type="match status" value="1"/>
</dbReference>
<sequence length="744" mass="81793">MQPITSRRPKLALGGEAVATSQTLFRLLLRCAEQKNLQSGSSIHAHIIKSGSWAHVLLANSVVNMYAKCGHLATAAAAFDEMHSRDVVSWNSLINSYSHQAPPHSNAVFKLFKRMRADGGVYVLPNAFTFAGVFTAASASHAVSAGREAHCVAIKTANCDDVFLGSSLLSMYCKVGLLADARMVFDRMLQKNSVSWASMISGYAVDKHGAEAFKLFRSMLEEGECDTNEFVFTSILSALSLPGFLEMGEQIHGLAIKNGLSCFLSVENSLITLYAKCESMDEALLMFESSSEKNSITWSAMVTGYAQNGDSRKALSLFSRMQLADIRPSEFTFVGVLDACSDVMTFIQGKQAHGFLLKLGFELQVYVKTALVDMYAKCGSIDDARKGFDQLHEADIALWTSMIGGYVQNGEHEEALTLYGRMGREGILPNNLTIASILRACSSLAALEQGKQIHAQTLKYGFCLGIPIGSALSTMYAKCGNLEDCNCVFRRMPERDVVAWNSIISGFSQNGCGNEALDLFEDMMLEGTKPDHVTFINLLGACSHMGLIDRGWGYFGSMHNDYGLVPSVEHYACMVDILSRAGMLEEAKDFIETVPIDHGTCLWRIVLGACRSYRSFGVGAYAGERLMELGSQDSSAYILLSNIYAAWGRCDDVERVRRMMRFRGVNKEPGCSWVEIKSRVHAFVVGDLQHPEMKDIYAEVRRLLGHMTDEGYRPASGLPFCDYLESRSGHQSREELQLIASAAS</sequence>
<dbReference type="GO" id="GO:0099402">
    <property type="term" value="P:plant organ development"/>
    <property type="evidence" value="ECO:0007669"/>
    <property type="project" value="UniProtKB-ARBA"/>
</dbReference>
<feature type="repeat" description="PPR" evidence="2">
    <location>
        <begin position="192"/>
        <end position="226"/>
    </location>
</feature>
<dbReference type="NCBIfam" id="TIGR00756">
    <property type="entry name" value="PPR"/>
    <property type="match status" value="5"/>
</dbReference>
<evidence type="ECO:0000313" key="3">
    <source>
        <dbReference type="EMBL" id="KAG1358994.1"/>
    </source>
</evidence>
<dbReference type="GO" id="GO:0009451">
    <property type="term" value="P:RNA modification"/>
    <property type="evidence" value="ECO:0007669"/>
    <property type="project" value="InterPro"/>
</dbReference>
<dbReference type="FunFam" id="1.25.40.10:FF:000073">
    <property type="entry name" value="Pentatricopeptide repeat-containing protein chloroplastic"/>
    <property type="match status" value="1"/>
</dbReference>
<dbReference type="InterPro" id="IPR046848">
    <property type="entry name" value="E_motif"/>
</dbReference>
<feature type="repeat" description="PPR" evidence="2">
    <location>
        <begin position="294"/>
        <end position="328"/>
    </location>
</feature>
<name>A0A8K0N675_COCNU</name>
<dbReference type="PANTHER" id="PTHR24015:SF47">
    <property type="entry name" value="OS01G0374200 PROTEIN"/>
    <property type="match status" value="1"/>
</dbReference>
<evidence type="ECO:0000256" key="1">
    <source>
        <dbReference type="ARBA" id="ARBA00022737"/>
    </source>
</evidence>
<dbReference type="GO" id="GO:0003723">
    <property type="term" value="F:RNA binding"/>
    <property type="evidence" value="ECO:0007669"/>
    <property type="project" value="InterPro"/>
</dbReference>
<dbReference type="Pfam" id="PF01535">
    <property type="entry name" value="PPR"/>
    <property type="match status" value="6"/>
</dbReference>
<dbReference type="OrthoDB" id="1879995at2759"/>
<accession>A0A8K0N675</accession>
<dbReference type="Pfam" id="PF13041">
    <property type="entry name" value="PPR_2"/>
    <property type="match status" value="3"/>
</dbReference>
<keyword evidence="4" id="KW-1185">Reference proteome</keyword>
<organism evidence="3 4">
    <name type="scientific">Cocos nucifera</name>
    <name type="common">Coconut palm</name>
    <dbReference type="NCBI Taxonomy" id="13894"/>
    <lineage>
        <taxon>Eukaryota</taxon>
        <taxon>Viridiplantae</taxon>
        <taxon>Streptophyta</taxon>
        <taxon>Embryophyta</taxon>
        <taxon>Tracheophyta</taxon>
        <taxon>Spermatophyta</taxon>
        <taxon>Magnoliopsida</taxon>
        <taxon>Liliopsida</taxon>
        <taxon>Arecaceae</taxon>
        <taxon>Arecoideae</taxon>
        <taxon>Cocoseae</taxon>
        <taxon>Attaleinae</taxon>
        <taxon>Cocos</taxon>
    </lineage>
</organism>
<keyword evidence="1" id="KW-0677">Repeat</keyword>
<dbReference type="Proteomes" id="UP000797356">
    <property type="component" value="Chromosome 8"/>
</dbReference>
<dbReference type="PANTHER" id="PTHR24015">
    <property type="entry name" value="OS07G0578800 PROTEIN-RELATED"/>
    <property type="match status" value="1"/>
</dbReference>
<evidence type="ECO:0000313" key="4">
    <source>
        <dbReference type="Proteomes" id="UP000797356"/>
    </source>
</evidence>
<dbReference type="FunFam" id="1.25.40.10:FF:000687">
    <property type="entry name" value="Pentatricopeptide repeat-containing protein At4g33170"/>
    <property type="match status" value="1"/>
</dbReference>
<feature type="repeat" description="PPR" evidence="2">
    <location>
        <begin position="161"/>
        <end position="191"/>
    </location>
</feature>
<protein>
    <submittedName>
        <fullName evidence="3">Pentatricopeptide repeat-containing protein</fullName>
    </submittedName>
</protein>
<feature type="repeat" description="PPR" evidence="2">
    <location>
        <begin position="496"/>
        <end position="530"/>
    </location>
</feature>
<dbReference type="Gene3D" id="1.25.40.10">
    <property type="entry name" value="Tetratricopeptide repeat domain"/>
    <property type="match status" value="5"/>
</dbReference>
<dbReference type="InterPro" id="IPR011990">
    <property type="entry name" value="TPR-like_helical_dom_sf"/>
</dbReference>
<dbReference type="InterPro" id="IPR002885">
    <property type="entry name" value="PPR_rpt"/>
</dbReference>
<dbReference type="FunFam" id="1.25.40.10:FF:000285">
    <property type="entry name" value="Pentatricopeptide repeat-containing protein, chloroplastic"/>
    <property type="match status" value="1"/>
</dbReference>
<gene>
    <name evidence="3" type="ORF">COCNU_08G004400</name>
</gene>
<dbReference type="AlphaFoldDB" id="A0A8K0N675"/>
<dbReference type="PROSITE" id="PS51375">
    <property type="entry name" value="PPR"/>
    <property type="match status" value="5"/>
</dbReference>
<dbReference type="InterPro" id="IPR046960">
    <property type="entry name" value="PPR_At4g14850-like_plant"/>
</dbReference>
<proteinExistence type="predicted"/>
<comment type="caution">
    <text evidence="3">The sequence shown here is derived from an EMBL/GenBank/DDBJ whole genome shotgun (WGS) entry which is preliminary data.</text>
</comment>
<evidence type="ECO:0000256" key="2">
    <source>
        <dbReference type="PROSITE-ProRule" id="PRU00708"/>
    </source>
</evidence>
<feature type="repeat" description="PPR" evidence="2">
    <location>
        <begin position="395"/>
        <end position="429"/>
    </location>
</feature>
<dbReference type="EMBL" id="CM017879">
    <property type="protein sequence ID" value="KAG1358994.1"/>
    <property type="molecule type" value="Genomic_DNA"/>
</dbReference>